<dbReference type="InterPro" id="IPR013780">
    <property type="entry name" value="Glyco_hydro_b"/>
</dbReference>
<dbReference type="InterPro" id="IPR002110">
    <property type="entry name" value="Ankyrin_rpt"/>
</dbReference>
<comment type="similarity">
    <text evidence="2">Belongs to the glycosyl hydrolase 31 family.</text>
</comment>
<dbReference type="InterPro" id="IPR025887">
    <property type="entry name" value="Glyco_hydro_31_N_dom"/>
</dbReference>
<evidence type="ECO:0000256" key="4">
    <source>
        <dbReference type="PROSITE-ProRule" id="PRU00023"/>
    </source>
</evidence>
<feature type="domain" description="Glycoside hydrolase family 31 TIM barrel" evidence="5">
    <location>
        <begin position="296"/>
        <end position="635"/>
    </location>
</feature>
<dbReference type="CDD" id="cd14752">
    <property type="entry name" value="GH31_N"/>
    <property type="match status" value="1"/>
</dbReference>
<evidence type="ECO:0000256" key="1">
    <source>
        <dbReference type="ARBA" id="ARBA00001657"/>
    </source>
</evidence>
<comment type="caution">
    <text evidence="8">The sequence shown here is derived from an EMBL/GenBank/DDBJ whole genome shotgun (WGS) entry which is preliminary data.</text>
</comment>
<dbReference type="OrthoDB" id="1334205at2759"/>
<dbReference type="SMART" id="SM00248">
    <property type="entry name" value="ANK"/>
    <property type="match status" value="6"/>
</dbReference>
<dbReference type="SUPFAM" id="SSF51445">
    <property type="entry name" value="(Trans)glycosidases"/>
    <property type="match status" value="1"/>
</dbReference>
<dbReference type="InterPro" id="IPR036770">
    <property type="entry name" value="Ankyrin_rpt-contain_sf"/>
</dbReference>
<evidence type="ECO:0000256" key="3">
    <source>
        <dbReference type="ARBA" id="ARBA00012741"/>
    </source>
</evidence>
<evidence type="ECO:0000259" key="5">
    <source>
        <dbReference type="Pfam" id="PF01055"/>
    </source>
</evidence>
<dbReference type="Proteomes" id="UP000258309">
    <property type="component" value="Unassembled WGS sequence"/>
</dbReference>
<dbReference type="InterPro" id="IPR000322">
    <property type="entry name" value="Glyco_hydro_31_TIM"/>
</dbReference>
<dbReference type="EMBL" id="NCSJ02000088">
    <property type="protein sequence ID" value="RFU30906.1"/>
    <property type="molecule type" value="Genomic_DNA"/>
</dbReference>
<dbReference type="GO" id="GO:0005975">
    <property type="term" value="P:carbohydrate metabolic process"/>
    <property type="evidence" value="ECO:0007669"/>
    <property type="project" value="InterPro"/>
</dbReference>
<feature type="domain" description="GPI inositol-deacylase winged helix" evidence="7">
    <location>
        <begin position="957"/>
        <end position="1042"/>
    </location>
</feature>
<dbReference type="Gene3D" id="1.25.40.20">
    <property type="entry name" value="Ankyrin repeat-containing domain"/>
    <property type="match status" value="1"/>
</dbReference>
<organism evidence="8 9">
    <name type="scientific">Scytalidium lignicola</name>
    <name type="common">Hyphomycete</name>
    <dbReference type="NCBI Taxonomy" id="5539"/>
    <lineage>
        <taxon>Eukaryota</taxon>
        <taxon>Fungi</taxon>
        <taxon>Dikarya</taxon>
        <taxon>Ascomycota</taxon>
        <taxon>Pezizomycotina</taxon>
        <taxon>Leotiomycetes</taxon>
        <taxon>Leotiomycetes incertae sedis</taxon>
        <taxon>Scytalidium</taxon>
    </lineage>
</organism>
<reference evidence="8 9" key="1">
    <citation type="submission" date="2018-05" db="EMBL/GenBank/DDBJ databases">
        <title>Draft genome sequence of Scytalidium lignicola DSM 105466, a ubiquitous saprotrophic fungus.</title>
        <authorList>
            <person name="Buettner E."/>
            <person name="Gebauer A.M."/>
            <person name="Hofrichter M."/>
            <person name="Liers C."/>
            <person name="Kellner H."/>
        </authorList>
    </citation>
    <scope>NUCLEOTIDE SEQUENCE [LARGE SCALE GENOMIC DNA]</scope>
    <source>
        <strain evidence="8 9">DSM 105466</strain>
    </source>
</reference>
<feature type="domain" description="Glycoside hydrolase family 31 N-terminal" evidence="6">
    <location>
        <begin position="158"/>
        <end position="215"/>
    </location>
</feature>
<dbReference type="InterPro" id="IPR017853">
    <property type="entry name" value="GH"/>
</dbReference>
<feature type="non-terminal residue" evidence="8">
    <location>
        <position position="1"/>
    </location>
</feature>
<dbReference type="Pfam" id="PF12796">
    <property type="entry name" value="Ank_2"/>
    <property type="match status" value="2"/>
</dbReference>
<protein>
    <recommendedName>
        <fullName evidence="3">alpha-glucosidase</fullName>
        <ecNumber evidence="3">3.2.1.20</ecNumber>
    </recommendedName>
</protein>
<evidence type="ECO:0000313" key="9">
    <source>
        <dbReference type="Proteomes" id="UP000258309"/>
    </source>
</evidence>
<evidence type="ECO:0000259" key="7">
    <source>
        <dbReference type="Pfam" id="PF22939"/>
    </source>
</evidence>
<dbReference type="Pfam" id="PF13637">
    <property type="entry name" value="Ank_4"/>
    <property type="match status" value="1"/>
</dbReference>
<name>A0A3E2HBY2_SCYLI</name>
<sequence>MSVAERDLTYFVLAPSLSSLTPGSDLTSFTLISGPQTRFPGFEWKLEFPFPQAYRILLTGPDRPRPPHDNINAPSKFCSFQLLSLDKDKCRAIFAFPSLAVQVGQSISGLGQERLELRLYWHYQLFSEIWHVGESEGNDKLVLRDLRARSYALTEHGVMRHWSLDRTRLHLGLGEKAAPIDLTGRKFTLHATDAAWYDSYRTDPLYKHTSFLISTPRPTEDGQQGLTYAIFHGTNSIATWDVGAEIDYPSGGWSKRFIQDWGGLEEWVMAGKGVEGVVKTFAEMAGKPRLVGRDWLGYLGSTMLLSDKENAQELLEEWPKMCRKHDIPCSAMHLSSGFTADENSNNRWVFYLNKKRYPNFKAMVKVFHEAGMNVVPNVKPYMLLTHPAYERVKKGDGLFYDPISKGPSKQNLWSVGEGESGDGSWVDFSAPETRKWWSQGVQSLIDLGVDGMWDDNSEFFTRDDELLFKNAFDHNREVMLKGKVKTGLMGRITGNEMMNKVSHETLQAAAPERRTFVLTRSGNPASFKYACSTWSGDNLMSWHNMRGSQHIQLNSTISLMQNTGADVGGFCGDAPGPELFVRWVQLGVTHSRFCIHSGAYDTHGKEKLSTPWMYPEMLPTVREHIKWRYLVLPFMPKNLISSRNNLMWCSHLHAAPPNAPLFYGPFASDPVLYTDRTLEGFDAWMGVGQILTAPQLFEGGLTREVYFPKASPGDQSLYFDLHTPFGTHRAGDWVTIATPIEHGGMFAREGAIIPIGKPKATVTALSGPARRFSDGVDVVLESEGGQVSVDDWRGVMLFPGHDGKTYTGEWIEDDGISTQPGTCTFKVSYCGTDDVVKVNVSVEENGFKPLWEGKLHIVLPVGDNRRVLKAKQTTWKDRNAWMHELQGQVMKTVIVIIKQQTEIAFCGWREARESFLKPLRPWVGLPMGFPTGLQQALEHLPKNLSETFSRILKRSRKSSSGKSYQKSILELVTVALRPLTTEELREALSVVPGTPVWNPTKLLNDIYSTLACCGSLITIDEEELTVRFVHHSVKQFLLTKFRDETTFTMDQAMTKMGDIIITYLNYNVFETQLARSVVPDINSRSAPSRIIHSTLESSSVTRKLALKLLENRNQLNFNIGKTLTEVGPLRSHSLDEYHFYRYAKLYWLHHITYFSEQLTDVHGLLLTIFKRHAATTDETNKQVQTIQLGGAEAELAATLKILIDLPKRDLNEKEIIRATFLWCISRQTNNISVQFLDDYCAPYTRFGFGLEEALLLRASKDGHENILKFHPDFYKPNPNFETLRKLEPSVPLILAILDGDEGRIKQKLDSDKVNPNILDASNRTPLHLAIHYKDEHIIKLLLSSDKVDPNIPDNSDWTPLYRAVIDQNENIIKLLLSSDKINPNIPNSLNRTPLHGAVIDQNENIIKLLLSSDKVDPNILDDTGRTPLHIVIAGQNENIIKLLLSSDKVNPNIPNILNRTPLHEAVNDQNENIIKLLLSSNKIDLNLRNKKGKTPLQHASKRGNRAIIELSLDKKNSKHP</sequence>
<dbReference type="PROSITE" id="PS50088">
    <property type="entry name" value="ANK_REPEAT"/>
    <property type="match status" value="2"/>
</dbReference>
<dbReference type="SUPFAM" id="SSF48403">
    <property type="entry name" value="Ankyrin repeat"/>
    <property type="match status" value="1"/>
</dbReference>
<dbReference type="GO" id="GO:0004558">
    <property type="term" value="F:alpha-1,4-glucosidase activity"/>
    <property type="evidence" value="ECO:0007669"/>
    <property type="project" value="UniProtKB-EC"/>
</dbReference>
<accession>A0A3E2HBY2</accession>
<dbReference type="PROSITE" id="PS50297">
    <property type="entry name" value="ANK_REP_REGION"/>
    <property type="match status" value="2"/>
</dbReference>
<dbReference type="SUPFAM" id="SSF74650">
    <property type="entry name" value="Galactose mutarotase-like"/>
    <property type="match status" value="1"/>
</dbReference>
<feature type="repeat" description="ANK" evidence="4">
    <location>
        <begin position="1423"/>
        <end position="1445"/>
    </location>
</feature>
<dbReference type="Gene3D" id="2.60.40.1180">
    <property type="entry name" value="Golgi alpha-mannosidase II"/>
    <property type="match status" value="1"/>
</dbReference>
<dbReference type="STRING" id="5539.A0A3E2HBY2"/>
<evidence type="ECO:0000259" key="6">
    <source>
        <dbReference type="Pfam" id="PF13802"/>
    </source>
</evidence>
<keyword evidence="9" id="KW-1185">Reference proteome</keyword>
<dbReference type="Gene3D" id="2.60.40.1760">
    <property type="entry name" value="glycosyl hydrolase (family 31)"/>
    <property type="match status" value="1"/>
</dbReference>
<dbReference type="PANTHER" id="PTHR22762:SF165">
    <property type="entry name" value="PUTATIVE (AFU_ORTHOLOGUE AFUA_1G06560)-RELATED"/>
    <property type="match status" value="1"/>
</dbReference>
<dbReference type="InterPro" id="IPR011013">
    <property type="entry name" value="Gal_mutarotase_sf_dom"/>
</dbReference>
<dbReference type="Gene3D" id="3.20.20.80">
    <property type="entry name" value="Glycosidases"/>
    <property type="match status" value="1"/>
</dbReference>
<dbReference type="EC" id="3.2.1.20" evidence="3"/>
<dbReference type="GO" id="GO:0030246">
    <property type="term" value="F:carbohydrate binding"/>
    <property type="evidence" value="ECO:0007669"/>
    <property type="project" value="InterPro"/>
</dbReference>
<dbReference type="Pfam" id="PF22939">
    <property type="entry name" value="WHD_GPIID"/>
    <property type="match status" value="1"/>
</dbReference>
<keyword evidence="4" id="KW-0040">ANK repeat</keyword>
<comment type="catalytic activity">
    <reaction evidence="1">
        <text>Hydrolysis of terminal, non-reducing (1-&gt;4)-linked alpha-D-glucose residues with release of alpha-D-glucose.</text>
        <dbReference type="EC" id="3.2.1.20"/>
    </reaction>
</comment>
<feature type="repeat" description="ANK" evidence="4">
    <location>
        <begin position="1321"/>
        <end position="1343"/>
    </location>
</feature>
<gene>
    <name evidence="8" type="ORF">B7463_g5413</name>
</gene>
<dbReference type="PANTHER" id="PTHR22762">
    <property type="entry name" value="ALPHA-GLUCOSIDASE"/>
    <property type="match status" value="1"/>
</dbReference>
<evidence type="ECO:0000256" key="2">
    <source>
        <dbReference type="ARBA" id="ARBA00007806"/>
    </source>
</evidence>
<evidence type="ECO:0000313" key="8">
    <source>
        <dbReference type="EMBL" id="RFU30906.1"/>
    </source>
</evidence>
<dbReference type="Pfam" id="PF13802">
    <property type="entry name" value="Gal_mutarotas_2"/>
    <property type="match status" value="1"/>
</dbReference>
<dbReference type="Pfam" id="PF01055">
    <property type="entry name" value="Glyco_hydro_31_2nd"/>
    <property type="match status" value="1"/>
</dbReference>
<dbReference type="InterPro" id="IPR054471">
    <property type="entry name" value="GPIID_WHD"/>
</dbReference>
<proteinExistence type="inferred from homology"/>
<feature type="non-terminal residue" evidence="8">
    <location>
        <position position="1520"/>
    </location>
</feature>